<dbReference type="EMBL" id="AOIL01000017">
    <property type="protein sequence ID" value="ELY94436.1"/>
    <property type="molecule type" value="Genomic_DNA"/>
</dbReference>
<dbReference type="RefSeq" id="WP_006824964.1">
    <property type="nucleotide sequence ID" value="NZ_AOIL01000017.1"/>
</dbReference>
<protein>
    <submittedName>
        <fullName evidence="5">FAD-dependent oxidoreductase</fullName>
    </submittedName>
</protein>
<dbReference type="SUPFAM" id="SSF51905">
    <property type="entry name" value="FAD/NAD(P)-binding domain"/>
    <property type="match status" value="1"/>
</dbReference>
<comment type="caution">
    <text evidence="5">The sequence shown here is derived from an EMBL/GenBank/DDBJ whole genome shotgun (WGS) entry which is preliminary data.</text>
</comment>
<dbReference type="InterPro" id="IPR036188">
    <property type="entry name" value="FAD/NAD-bd_sf"/>
</dbReference>
<evidence type="ECO:0000313" key="5">
    <source>
        <dbReference type="EMBL" id="ELY94436.1"/>
    </source>
</evidence>
<dbReference type="Pfam" id="PF01494">
    <property type="entry name" value="FAD_binding_3"/>
    <property type="match status" value="1"/>
</dbReference>
<accession>M0A7V6</accession>
<organism evidence="5 6">
    <name type="scientific">Natrialba taiwanensis DSM 12281</name>
    <dbReference type="NCBI Taxonomy" id="1230458"/>
    <lineage>
        <taxon>Archaea</taxon>
        <taxon>Methanobacteriati</taxon>
        <taxon>Methanobacteriota</taxon>
        <taxon>Stenosarchaea group</taxon>
        <taxon>Halobacteria</taxon>
        <taxon>Halobacteriales</taxon>
        <taxon>Natrialbaceae</taxon>
        <taxon>Natrialba</taxon>
    </lineage>
</organism>
<evidence type="ECO:0000259" key="4">
    <source>
        <dbReference type="Pfam" id="PF01494"/>
    </source>
</evidence>
<evidence type="ECO:0000313" key="6">
    <source>
        <dbReference type="Proteomes" id="UP000011648"/>
    </source>
</evidence>
<sequence length="399" mass="43544">MTTERPDIAIVGGGICGLTTALALERRGWASTVYEAASEFRPIGAGILLQTNALLILDRLGIADRVREAGVPLEDSSIRSANGRVLTRFDLDRVERADFGYGFVAIHRAELQRILLEELDAEVRTGMACKAVTDTETPAVRFTDGTHIEPDILIGTDGIDSVVRDAVAPNVEPRVLDSIAYRAIATVDLPEQHRTRGIEVWGEGAYTGGAPIDADRFYWFATVSESAVEWQTDSQPTKAMLRELFSAFPAPIPAVVESIDTDTVFSTGLADVPSLERWHHGSVIIAGDAAHGMLPFAGQGAAQAIEDALTLAHEITTRGTSTAAFEAFEAKRKRRADRIRAESHRLGALSTIQSRVGTRIRNLAVRALPDATFRRARRRRALHTSLPETTDSDQHFDIR</sequence>
<keyword evidence="6" id="KW-1185">Reference proteome</keyword>
<keyword evidence="1" id="KW-0560">Oxidoreductase</keyword>
<evidence type="ECO:0000256" key="2">
    <source>
        <dbReference type="ARBA" id="ARBA00023033"/>
    </source>
</evidence>
<dbReference type="InterPro" id="IPR002938">
    <property type="entry name" value="FAD-bd"/>
</dbReference>
<keyword evidence="2" id="KW-0503">Monooxygenase</keyword>
<evidence type="ECO:0000256" key="3">
    <source>
        <dbReference type="SAM" id="MobiDB-lite"/>
    </source>
</evidence>
<reference evidence="5 6" key="1">
    <citation type="journal article" date="2014" name="PLoS Genet.">
        <title>Phylogenetically driven sequencing of extremely halophilic archaea reveals strategies for static and dynamic osmo-response.</title>
        <authorList>
            <person name="Becker E.A."/>
            <person name="Seitzer P.M."/>
            <person name="Tritt A."/>
            <person name="Larsen D."/>
            <person name="Krusor M."/>
            <person name="Yao A.I."/>
            <person name="Wu D."/>
            <person name="Madern D."/>
            <person name="Eisen J.A."/>
            <person name="Darling A.E."/>
            <person name="Facciotti M.T."/>
        </authorList>
    </citation>
    <scope>NUCLEOTIDE SEQUENCE [LARGE SCALE GENOMIC DNA]</scope>
    <source>
        <strain evidence="5 6">DSM 12281</strain>
    </source>
</reference>
<name>M0A7V6_9EURY</name>
<dbReference type="Gene3D" id="3.50.50.60">
    <property type="entry name" value="FAD/NAD(P)-binding domain"/>
    <property type="match status" value="1"/>
</dbReference>
<dbReference type="Proteomes" id="UP000011648">
    <property type="component" value="Unassembled WGS sequence"/>
</dbReference>
<evidence type="ECO:0000256" key="1">
    <source>
        <dbReference type="ARBA" id="ARBA00023002"/>
    </source>
</evidence>
<dbReference type="PANTHER" id="PTHR13789:SF309">
    <property type="entry name" value="PUTATIVE (AFU_ORTHOLOGUE AFUA_6G14510)-RELATED"/>
    <property type="match status" value="1"/>
</dbReference>
<dbReference type="OrthoDB" id="213386at2157"/>
<dbReference type="GO" id="GO:0071949">
    <property type="term" value="F:FAD binding"/>
    <property type="evidence" value="ECO:0007669"/>
    <property type="project" value="InterPro"/>
</dbReference>
<feature type="domain" description="FAD-binding" evidence="4">
    <location>
        <begin position="7"/>
        <end position="339"/>
    </location>
</feature>
<gene>
    <name evidence="5" type="ORF">C484_05647</name>
</gene>
<dbReference type="AlphaFoldDB" id="M0A7V6"/>
<feature type="region of interest" description="Disordered" evidence="3">
    <location>
        <begin position="379"/>
        <end position="399"/>
    </location>
</feature>
<dbReference type="PRINTS" id="PR00420">
    <property type="entry name" value="RNGMNOXGNASE"/>
</dbReference>
<dbReference type="PATRIC" id="fig|1230458.4.peg.1136"/>
<proteinExistence type="predicted"/>
<dbReference type="PANTHER" id="PTHR13789">
    <property type="entry name" value="MONOOXYGENASE"/>
    <property type="match status" value="1"/>
</dbReference>
<dbReference type="STRING" id="1230458.C484_05647"/>
<dbReference type="InterPro" id="IPR050493">
    <property type="entry name" value="FAD-dep_Monooxygenase_BioMet"/>
</dbReference>
<dbReference type="GO" id="GO:0004497">
    <property type="term" value="F:monooxygenase activity"/>
    <property type="evidence" value="ECO:0007669"/>
    <property type="project" value="UniProtKB-KW"/>
</dbReference>